<dbReference type="PANTHER" id="PTHR23131">
    <property type="entry name" value="ENDORIBONUCLEASE LACTB2"/>
    <property type="match status" value="1"/>
</dbReference>
<evidence type="ECO:0000313" key="2">
    <source>
        <dbReference type="EMBL" id="NVO23100.1"/>
    </source>
</evidence>
<dbReference type="AlphaFoldDB" id="A0A850Q8M6"/>
<dbReference type="Gene3D" id="1.10.10.10">
    <property type="entry name" value="Winged helix-like DNA-binding domain superfamily/Winged helix DNA-binding domain"/>
    <property type="match status" value="1"/>
</dbReference>
<dbReference type="InterPro" id="IPR041516">
    <property type="entry name" value="LACTB2_WH"/>
</dbReference>
<gene>
    <name evidence="2" type="ORF">HJ536_07005</name>
</gene>
<dbReference type="Proteomes" id="UP000592216">
    <property type="component" value="Unassembled WGS sequence"/>
</dbReference>
<evidence type="ECO:0000259" key="1">
    <source>
        <dbReference type="SMART" id="SM00849"/>
    </source>
</evidence>
<sequence length="302" mass="32553">MTDPLSPSIAGRSIRLEPDIRRILAPNPSPMTYVGTNTYVLGQGAVCVIDPGPDSDAHLEAIRAALKPTERVAAILCTHAHLDHSPLSSRLRDVTGAPVYAFGTAFAGESPVMADLRAEADLGGGEGIDHSFVPDILLADDQVLRVGALDIRAIWTPGHLSNHMCFLTKDRMFSGDHVMGWATSMISPPDGDLGAFMASLRKLQPIKARVYYPGHGEAVHHPQKRVEELLAHRSQRESQILSALSQQKGSAKELAERIYTEIDPALIPAAARNVLAHLIALTQQNKVQPAAKIAPDVVFEIA</sequence>
<dbReference type="PANTHER" id="PTHR23131:SF0">
    <property type="entry name" value="ENDORIBONUCLEASE LACTB2"/>
    <property type="match status" value="1"/>
</dbReference>
<feature type="domain" description="Metallo-beta-lactamase" evidence="1">
    <location>
        <begin position="35"/>
        <end position="215"/>
    </location>
</feature>
<dbReference type="RefSeq" id="WP_177157162.1">
    <property type="nucleotide sequence ID" value="NZ_JABCJE010000002.1"/>
</dbReference>
<dbReference type="SMART" id="SM00849">
    <property type="entry name" value="Lactamase_B"/>
    <property type="match status" value="1"/>
</dbReference>
<dbReference type="CDD" id="cd16278">
    <property type="entry name" value="metallo-hydrolase-like_MBL-fold"/>
    <property type="match status" value="1"/>
</dbReference>
<accession>A0A850Q8M6</accession>
<dbReference type="InterPro" id="IPR050662">
    <property type="entry name" value="Sec-metab_biosynth-thioest"/>
</dbReference>
<keyword evidence="2" id="KW-0378">Hydrolase</keyword>
<organism evidence="2 3">
    <name type="scientific">Donghicola mangrovi</name>
    <dbReference type="NCBI Taxonomy" id="2729614"/>
    <lineage>
        <taxon>Bacteria</taxon>
        <taxon>Pseudomonadati</taxon>
        <taxon>Pseudomonadota</taxon>
        <taxon>Alphaproteobacteria</taxon>
        <taxon>Rhodobacterales</taxon>
        <taxon>Roseobacteraceae</taxon>
        <taxon>Donghicola</taxon>
    </lineage>
</organism>
<protein>
    <submittedName>
        <fullName evidence="2">MBL fold metallo-hydrolase</fullName>
    </submittedName>
</protein>
<dbReference type="EMBL" id="JABCJE010000002">
    <property type="protein sequence ID" value="NVO23100.1"/>
    <property type="molecule type" value="Genomic_DNA"/>
</dbReference>
<proteinExistence type="predicted"/>
<dbReference type="Pfam" id="PF00753">
    <property type="entry name" value="Lactamase_B"/>
    <property type="match status" value="1"/>
</dbReference>
<evidence type="ECO:0000313" key="3">
    <source>
        <dbReference type="Proteomes" id="UP000592216"/>
    </source>
</evidence>
<dbReference type="InterPro" id="IPR001279">
    <property type="entry name" value="Metallo-B-lactamas"/>
</dbReference>
<name>A0A850Q8M6_9RHOB</name>
<dbReference type="InterPro" id="IPR036388">
    <property type="entry name" value="WH-like_DNA-bd_sf"/>
</dbReference>
<dbReference type="Pfam" id="PF17778">
    <property type="entry name" value="WHD_BLACT"/>
    <property type="match status" value="1"/>
</dbReference>
<reference evidence="2 3" key="1">
    <citation type="submission" date="2020-04" db="EMBL/GenBank/DDBJ databases">
        <title>Donghicola sp., a member of the Rhodobacteraceae family isolated from mangrove forest in Thailand.</title>
        <authorList>
            <person name="Charoenyingcharoen P."/>
            <person name="Yukphan P."/>
        </authorList>
    </citation>
    <scope>NUCLEOTIDE SEQUENCE [LARGE SCALE GENOMIC DNA]</scope>
    <source>
        <strain evidence="2 3">B5-SW-15</strain>
    </source>
</reference>
<dbReference type="SUPFAM" id="SSF56281">
    <property type="entry name" value="Metallo-hydrolase/oxidoreductase"/>
    <property type="match status" value="1"/>
</dbReference>
<dbReference type="GO" id="GO:0016787">
    <property type="term" value="F:hydrolase activity"/>
    <property type="evidence" value="ECO:0007669"/>
    <property type="project" value="UniProtKB-KW"/>
</dbReference>
<dbReference type="Gene3D" id="3.60.15.10">
    <property type="entry name" value="Ribonuclease Z/Hydroxyacylglutathione hydrolase-like"/>
    <property type="match status" value="1"/>
</dbReference>
<dbReference type="InterPro" id="IPR036866">
    <property type="entry name" value="RibonucZ/Hydroxyglut_hydro"/>
</dbReference>
<comment type="caution">
    <text evidence="2">The sequence shown here is derived from an EMBL/GenBank/DDBJ whole genome shotgun (WGS) entry which is preliminary data.</text>
</comment>